<keyword evidence="4" id="KW-1185">Reference proteome</keyword>
<dbReference type="Gene3D" id="3.40.630.30">
    <property type="match status" value="1"/>
</dbReference>
<accession>A0A1H5SXU8</accession>
<dbReference type="AlphaFoldDB" id="A0A1H5SXU8"/>
<dbReference type="RefSeq" id="WP_103883719.1">
    <property type="nucleotide sequence ID" value="NZ_FNVU01000001.1"/>
</dbReference>
<name>A0A1H5SXU8_9ACTN</name>
<feature type="region of interest" description="Disordered" evidence="1">
    <location>
        <begin position="1"/>
        <end position="23"/>
    </location>
</feature>
<reference evidence="3 4" key="1">
    <citation type="submission" date="2016-10" db="EMBL/GenBank/DDBJ databases">
        <authorList>
            <person name="de Groot N.N."/>
        </authorList>
    </citation>
    <scope>NUCLEOTIDE SEQUENCE [LARGE SCALE GENOMIC DNA]</scope>
    <source>
        <strain evidence="3 4">CGMCC 4.2023</strain>
    </source>
</reference>
<organism evidence="3 4">
    <name type="scientific">Actinacidiphila yanglinensis</name>
    <dbReference type="NCBI Taxonomy" id="310779"/>
    <lineage>
        <taxon>Bacteria</taxon>
        <taxon>Bacillati</taxon>
        <taxon>Actinomycetota</taxon>
        <taxon>Actinomycetes</taxon>
        <taxon>Kitasatosporales</taxon>
        <taxon>Streptomycetaceae</taxon>
        <taxon>Actinacidiphila</taxon>
    </lineage>
</organism>
<dbReference type="PROSITE" id="PS51186">
    <property type="entry name" value="GNAT"/>
    <property type="match status" value="1"/>
</dbReference>
<dbReference type="EMBL" id="FNVU01000001">
    <property type="protein sequence ID" value="SEF55386.1"/>
    <property type="molecule type" value="Genomic_DNA"/>
</dbReference>
<dbReference type="GO" id="GO:0005737">
    <property type="term" value="C:cytoplasm"/>
    <property type="evidence" value="ECO:0007669"/>
    <property type="project" value="TreeGrafter"/>
</dbReference>
<sequence length="194" mass="21011">MPLLVPPTVPPGSLAGRSQPSLPAGDRVRLRPWALRDAPAVRDAYEDPEIQHWHLRRADSVAEAAEWIAAWQAGWAEESAAHWAVVDPASDLLLGRAALKGLDLTDGSAEVAYWTVPAARGRGVCPRAMDAMAAWAFAAGFQRLVLHHALDNAASCRVAHKTGFATEGIHRSAWLQLDGRHDVHVHARLRPEAG</sequence>
<evidence type="ECO:0000259" key="2">
    <source>
        <dbReference type="PROSITE" id="PS51186"/>
    </source>
</evidence>
<keyword evidence="3" id="KW-0808">Transferase</keyword>
<dbReference type="Pfam" id="PF13302">
    <property type="entry name" value="Acetyltransf_3"/>
    <property type="match status" value="1"/>
</dbReference>
<dbReference type="InterPro" id="IPR051908">
    <property type="entry name" value="Ribosomal_N-acetyltransferase"/>
</dbReference>
<dbReference type="OrthoDB" id="2061990at2"/>
<dbReference type="GO" id="GO:0008999">
    <property type="term" value="F:protein-N-terminal-alanine acetyltransferase activity"/>
    <property type="evidence" value="ECO:0007669"/>
    <property type="project" value="TreeGrafter"/>
</dbReference>
<evidence type="ECO:0000313" key="4">
    <source>
        <dbReference type="Proteomes" id="UP000236754"/>
    </source>
</evidence>
<dbReference type="InterPro" id="IPR016181">
    <property type="entry name" value="Acyl_CoA_acyltransferase"/>
</dbReference>
<dbReference type="GO" id="GO:1990189">
    <property type="term" value="F:protein N-terminal-serine acetyltransferase activity"/>
    <property type="evidence" value="ECO:0007669"/>
    <property type="project" value="TreeGrafter"/>
</dbReference>
<dbReference type="PANTHER" id="PTHR43441:SF10">
    <property type="entry name" value="ACETYLTRANSFERASE"/>
    <property type="match status" value="1"/>
</dbReference>
<protein>
    <submittedName>
        <fullName evidence="3">Protein N-acetyltransferase, RimJ/RimL family</fullName>
    </submittedName>
</protein>
<evidence type="ECO:0000313" key="3">
    <source>
        <dbReference type="EMBL" id="SEF55386.1"/>
    </source>
</evidence>
<proteinExistence type="predicted"/>
<dbReference type="Proteomes" id="UP000236754">
    <property type="component" value="Unassembled WGS sequence"/>
</dbReference>
<dbReference type="SUPFAM" id="SSF55729">
    <property type="entry name" value="Acyl-CoA N-acyltransferases (Nat)"/>
    <property type="match status" value="1"/>
</dbReference>
<dbReference type="PANTHER" id="PTHR43441">
    <property type="entry name" value="RIBOSOMAL-PROTEIN-SERINE ACETYLTRANSFERASE"/>
    <property type="match status" value="1"/>
</dbReference>
<feature type="compositionally biased region" description="Pro residues" evidence="1">
    <location>
        <begin position="1"/>
        <end position="10"/>
    </location>
</feature>
<evidence type="ECO:0000256" key="1">
    <source>
        <dbReference type="SAM" id="MobiDB-lite"/>
    </source>
</evidence>
<dbReference type="InterPro" id="IPR000182">
    <property type="entry name" value="GNAT_dom"/>
</dbReference>
<gene>
    <name evidence="3" type="ORF">SAMN05216223_101317</name>
</gene>
<feature type="domain" description="N-acetyltransferase" evidence="2">
    <location>
        <begin position="28"/>
        <end position="192"/>
    </location>
</feature>